<gene>
    <name evidence="2" type="ORF">ANN_13970</name>
</gene>
<proteinExistence type="predicted"/>
<dbReference type="SUPFAM" id="SSF56672">
    <property type="entry name" value="DNA/RNA polymerases"/>
    <property type="match status" value="1"/>
</dbReference>
<organism evidence="2 3">
    <name type="scientific">Periplaneta americana</name>
    <name type="common">American cockroach</name>
    <name type="synonym">Blatta americana</name>
    <dbReference type="NCBI Taxonomy" id="6978"/>
    <lineage>
        <taxon>Eukaryota</taxon>
        <taxon>Metazoa</taxon>
        <taxon>Ecdysozoa</taxon>
        <taxon>Arthropoda</taxon>
        <taxon>Hexapoda</taxon>
        <taxon>Insecta</taxon>
        <taxon>Pterygota</taxon>
        <taxon>Neoptera</taxon>
        <taxon>Polyneoptera</taxon>
        <taxon>Dictyoptera</taxon>
        <taxon>Blattodea</taxon>
        <taxon>Blattoidea</taxon>
        <taxon>Blattidae</taxon>
        <taxon>Blattinae</taxon>
        <taxon>Periplaneta</taxon>
    </lineage>
</organism>
<accession>A0ABQ8SWC7</accession>
<evidence type="ECO:0000259" key="1">
    <source>
        <dbReference type="PROSITE" id="PS50878"/>
    </source>
</evidence>
<dbReference type="EMBL" id="JAJSOF020000019">
    <property type="protein sequence ID" value="KAJ4438031.1"/>
    <property type="molecule type" value="Genomic_DNA"/>
</dbReference>
<dbReference type="Gene3D" id="3.30.70.270">
    <property type="match status" value="1"/>
</dbReference>
<evidence type="ECO:0000313" key="3">
    <source>
        <dbReference type="Proteomes" id="UP001148838"/>
    </source>
</evidence>
<keyword evidence="3" id="KW-1185">Reference proteome</keyword>
<dbReference type="Pfam" id="PF00078">
    <property type="entry name" value="RVT_1"/>
    <property type="match status" value="1"/>
</dbReference>
<reference evidence="2 3" key="1">
    <citation type="journal article" date="2022" name="Allergy">
        <title>Genome assembly and annotation of Periplaneta americana reveal a comprehensive cockroach allergen profile.</title>
        <authorList>
            <person name="Wang L."/>
            <person name="Xiong Q."/>
            <person name="Saelim N."/>
            <person name="Wang L."/>
            <person name="Nong W."/>
            <person name="Wan A.T."/>
            <person name="Shi M."/>
            <person name="Liu X."/>
            <person name="Cao Q."/>
            <person name="Hui J.H.L."/>
            <person name="Sookrung N."/>
            <person name="Leung T.F."/>
            <person name="Tungtrongchitr A."/>
            <person name="Tsui S.K.W."/>
        </authorList>
    </citation>
    <scope>NUCLEOTIDE SEQUENCE [LARGE SCALE GENOMIC DNA]</scope>
    <source>
        <strain evidence="2">PWHHKU_190912</strain>
    </source>
</reference>
<sequence>MGESRNAYRVLVGRPEGKRSLVRPRRRWEDNIKMDLRQVGYGGRDWINLAQDRDLWRAYVRAAMNLRDVMKFSLKHLEPESLYFLQVQALAQFGRERLKGEKAAIFLNTADHKNVSEMSITSHDGNGKRSTGRVEGLKVQKVYWSRGQLLARITWTPRAIMKETSFRYTVAWWSGHCQEHGVNATLQPRIQLAATTEASQYDLYDLSFCCKYRVTVRETNPNGGSTHHHEATLMFMTPSCHDLQNNSSSDKPDCLQFGNYYEKAYDKVNRKMLWNILEDYNIEPNLINAVKSLYDNTSIVFNQENRQVLGTPLKVNTGLRQGCGLSPLLFDLYINRILEEWKSINPKYIRLGKNKYMNTILFADDQVLLADSEERLRENITKLNTVLKKYNMNISKNKTKAMAMQGKAIKRVKVVIDGNIIEQVNSFKYLGCVVSIYQMNKYLEENVQKYNKLNGCIRRYLRKNMRTEIKLRMYNVISKPALQYGSETWVMREEDKRRIETSEMRFLRSMLGVTRRDKLKSEDIRKQLKCERMVEEIHKYQNTWYNHIKRMSPGRLPRQAYFYKPTGRRDVGRPRKRWTEQIFL</sequence>
<dbReference type="InterPro" id="IPR043502">
    <property type="entry name" value="DNA/RNA_pol_sf"/>
</dbReference>
<dbReference type="PANTHER" id="PTHR47027:SF30">
    <property type="entry name" value="THAP-TYPE DOMAIN-CONTAINING PROTEIN"/>
    <property type="match status" value="1"/>
</dbReference>
<dbReference type="InterPro" id="IPR000477">
    <property type="entry name" value="RT_dom"/>
</dbReference>
<dbReference type="InterPro" id="IPR043128">
    <property type="entry name" value="Rev_trsase/Diguanyl_cyclase"/>
</dbReference>
<feature type="domain" description="Reverse transcriptase" evidence="1">
    <location>
        <begin position="174"/>
        <end position="434"/>
    </location>
</feature>
<protein>
    <recommendedName>
        <fullName evidence="1">Reverse transcriptase domain-containing protein</fullName>
    </recommendedName>
</protein>
<dbReference type="Proteomes" id="UP001148838">
    <property type="component" value="Unassembled WGS sequence"/>
</dbReference>
<dbReference type="PANTHER" id="PTHR47027">
    <property type="entry name" value="REVERSE TRANSCRIPTASE DOMAIN-CONTAINING PROTEIN"/>
    <property type="match status" value="1"/>
</dbReference>
<dbReference type="PROSITE" id="PS50878">
    <property type="entry name" value="RT_POL"/>
    <property type="match status" value="1"/>
</dbReference>
<comment type="caution">
    <text evidence="2">The sequence shown here is derived from an EMBL/GenBank/DDBJ whole genome shotgun (WGS) entry which is preliminary data.</text>
</comment>
<name>A0ABQ8SWC7_PERAM</name>
<evidence type="ECO:0000313" key="2">
    <source>
        <dbReference type="EMBL" id="KAJ4438031.1"/>
    </source>
</evidence>